<sequence>MVKNRIRVVNGLGRILACAALATLGTSGIAQTVPDQADAPATNLDIPQNLQIFGKFDPNVRKPTAIVNGTVITGTDVDQRVALIAVANNVPDITDEERQRLKIQVLRQLIDETLEIQEAKAADITITPDEITQSYAGVARKFNRTVPEMAKYLRASGSSDRSLKRQIEGELAWQRYLRKRVNPFVNVGDEEVNAIIDRLQQAKGTEEYNLHELYLAANDTNRQPKFDAARQIIQELQKGQQPFEALARQFSDASTKSVGGDLGWVRLATLPQQLADAAQQMQVGQVVGPVETAGGFSILYLTDKRQVLTADARDAKLNLKQLTIRFPAGTSQADASARAAEFAKTVQTIQGCGSVGKIAATINAEVVDNDTVRIRDLPPPLQEILLKMQVGQATPPFGSAAEGVRALVLCGRDDPRGGEAPRPDQIKDQLEQQRVNLRAQGKLRDLRRDAVIEYR</sequence>
<feature type="chain" id="PRO_5021191864" description="Parvulin-like PPIase" evidence="10">
    <location>
        <begin position="23"/>
        <end position="455"/>
    </location>
</feature>
<evidence type="ECO:0000256" key="4">
    <source>
        <dbReference type="ARBA" id="ARBA00023110"/>
    </source>
</evidence>
<keyword evidence="2 10" id="KW-0732">Signal</keyword>
<dbReference type="PANTHER" id="PTHR47637:SF1">
    <property type="entry name" value="CHAPERONE SURA"/>
    <property type="match status" value="1"/>
</dbReference>
<dbReference type="InterPro" id="IPR000297">
    <property type="entry name" value="PPIase_PpiC"/>
</dbReference>
<evidence type="ECO:0000256" key="8">
    <source>
        <dbReference type="ARBA" id="ARBA00031484"/>
    </source>
</evidence>
<reference evidence="12 13" key="1">
    <citation type="journal article" date="2019" name="Environ. Microbiol.">
        <title>Species interactions and distinct microbial communities in high Arctic permafrost affected cryosols are associated with the CH4 and CO2 gas fluxes.</title>
        <authorList>
            <person name="Altshuler I."/>
            <person name="Hamel J."/>
            <person name="Turney S."/>
            <person name="Magnuson E."/>
            <person name="Levesque R."/>
            <person name="Greer C."/>
            <person name="Whyte L.G."/>
        </authorList>
    </citation>
    <scope>NUCLEOTIDE SEQUENCE [LARGE SCALE GENOMIC DNA]</scope>
    <source>
        <strain evidence="12 13">S5.1</strain>
    </source>
</reference>
<dbReference type="InterPro" id="IPR023058">
    <property type="entry name" value="PPIase_PpiC_CS"/>
</dbReference>
<keyword evidence="5" id="KW-0143">Chaperone</keyword>
<evidence type="ECO:0000256" key="7">
    <source>
        <dbReference type="ARBA" id="ARBA00030642"/>
    </source>
</evidence>
<evidence type="ECO:0000256" key="6">
    <source>
        <dbReference type="ARBA" id="ARBA00023235"/>
    </source>
</evidence>
<dbReference type="SUPFAM" id="SSF109998">
    <property type="entry name" value="Triger factor/SurA peptide-binding domain-like"/>
    <property type="match status" value="1"/>
</dbReference>
<evidence type="ECO:0000313" key="12">
    <source>
        <dbReference type="EMBL" id="TPG14407.1"/>
    </source>
</evidence>
<dbReference type="AlphaFoldDB" id="A0A502CMH9"/>
<organism evidence="12 13">
    <name type="scientific">Sphingomonas oligophenolica</name>
    <dbReference type="NCBI Taxonomy" id="301154"/>
    <lineage>
        <taxon>Bacteria</taxon>
        <taxon>Pseudomonadati</taxon>
        <taxon>Pseudomonadota</taxon>
        <taxon>Alphaproteobacteria</taxon>
        <taxon>Sphingomonadales</taxon>
        <taxon>Sphingomonadaceae</taxon>
        <taxon>Sphingomonas</taxon>
    </lineage>
</organism>
<dbReference type="Pfam" id="PF09312">
    <property type="entry name" value="SurA_N"/>
    <property type="match status" value="1"/>
</dbReference>
<gene>
    <name evidence="12" type="ORF">EAH84_03610</name>
</gene>
<dbReference type="InterPro" id="IPR015391">
    <property type="entry name" value="SurA_N"/>
</dbReference>
<evidence type="ECO:0000256" key="9">
    <source>
        <dbReference type="PROSITE-ProRule" id="PRU00278"/>
    </source>
</evidence>
<evidence type="ECO:0000256" key="10">
    <source>
        <dbReference type="SAM" id="SignalP"/>
    </source>
</evidence>
<dbReference type="Gene3D" id="1.10.4030.10">
    <property type="entry name" value="Porin chaperone SurA, peptide-binding domain"/>
    <property type="match status" value="1"/>
</dbReference>
<keyword evidence="3" id="KW-0574">Periplasm</keyword>
<dbReference type="OrthoDB" id="9791746at2"/>
<dbReference type="PROSITE" id="PS01096">
    <property type="entry name" value="PPIC_PPIASE_1"/>
    <property type="match status" value="1"/>
</dbReference>
<dbReference type="SUPFAM" id="SSF54534">
    <property type="entry name" value="FKBP-like"/>
    <property type="match status" value="2"/>
</dbReference>
<comment type="caution">
    <text evidence="12">The sequence shown here is derived from an EMBL/GenBank/DDBJ whole genome shotgun (WGS) entry which is preliminary data.</text>
</comment>
<evidence type="ECO:0000256" key="2">
    <source>
        <dbReference type="ARBA" id="ARBA00022729"/>
    </source>
</evidence>
<dbReference type="GO" id="GO:0003755">
    <property type="term" value="F:peptidyl-prolyl cis-trans isomerase activity"/>
    <property type="evidence" value="ECO:0007669"/>
    <property type="project" value="UniProtKB-KW"/>
</dbReference>
<dbReference type="InterPro" id="IPR027304">
    <property type="entry name" value="Trigger_fact/SurA_dom_sf"/>
</dbReference>
<dbReference type="EMBL" id="RCZK01000002">
    <property type="protein sequence ID" value="TPG14407.1"/>
    <property type="molecule type" value="Genomic_DNA"/>
</dbReference>
<evidence type="ECO:0000256" key="3">
    <source>
        <dbReference type="ARBA" id="ARBA00022764"/>
    </source>
</evidence>
<protein>
    <recommendedName>
        <fullName evidence="1">Parvulin-like PPIase</fullName>
    </recommendedName>
    <alternativeName>
        <fullName evidence="7">Peptidyl-prolyl cis-trans isomerase plp</fullName>
    </alternativeName>
    <alternativeName>
        <fullName evidence="8">Rotamase plp</fullName>
    </alternativeName>
</protein>
<proteinExistence type="predicted"/>
<keyword evidence="6 9" id="KW-0413">Isomerase</keyword>
<feature type="domain" description="PpiC" evidence="11">
    <location>
        <begin position="205"/>
        <end position="303"/>
    </location>
</feature>
<keyword evidence="13" id="KW-1185">Reference proteome</keyword>
<dbReference type="Gene3D" id="3.10.50.40">
    <property type="match status" value="1"/>
</dbReference>
<dbReference type="Pfam" id="PF00639">
    <property type="entry name" value="Rotamase"/>
    <property type="match status" value="1"/>
</dbReference>
<evidence type="ECO:0000256" key="1">
    <source>
        <dbReference type="ARBA" id="ARBA00018370"/>
    </source>
</evidence>
<name>A0A502CMH9_9SPHN</name>
<dbReference type="InterPro" id="IPR046357">
    <property type="entry name" value="PPIase_dom_sf"/>
</dbReference>
<feature type="signal peptide" evidence="10">
    <location>
        <begin position="1"/>
        <end position="22"/>
    </location>
</feature>
<dbReference type="PROSITE" id="PS50198">
    <property type="entry name" value="PPIC_PPIASE_2"/>
    <property type="match status" value="1"/>
</dbReference>
<evidence type="ECO:0000256" key="5">
    <source>
        <dbReference type="ARBA" id="ARBA00023186"/>
    </source>
</evidence>
<evidence type="ECO:0000313" key="13">
    <source>
        <dbReference type="Proteomes" id="UP000318413"/>
    </source>
</evidence>
<dbReference type="PANTHER" id="PTHR47637">
    <property type="entry name" value="CHAPERONE SURA"/>
    <property type="match status" value="1"/>
</dbReference>
<keyword evidence="4 9" id="KW-0697">Rotamase</keyword>
<dbReference type="Proteomes" id="UP000318413">
    <property type="component" value="Unassembled WGS sequence"/>
</dbReference>
<evidence type="ECO:0000259" key="11">
    <source>
        <dbReference type="PROSITE" id="PS50198"/>
    </source>
</evidence>
<accession>A0A502CMH9</accession>
<dbReference type="InterPro" id="IPR050280">
    <property type="entry name" value="OMP_Chaperone_SurA"/>
</dbReference>